<dbReference type="PANTHER" id="PTHR21576:SF158">
    <property type="entry name" value="RIBOSOMAL RNA-PROCESSING PROTEIN 12-LIKE CONSERVED DOMAIN-CONTAINING PROTEIN"/>
    <property type="match status" value="1"/>
</dbReference>
<feature type="transmembrane region" description="Helical" evidence="6">
    <location>
        <begin position="661"/>
        <end position="680"/>
    </location>
</feature>
<dbReference type="SUPFAM" id="SSF103473">
    <property type="entry name" value="MFS general substrate transporter"/>
    <property type="match status" value="2"/>
</dbReference>
<feature type="transmembrane region" description="Helical" evidence="6">
    <location>
        <begin position="581"/>
        <end position="601"/>
    </location>
</feature>
<dbReference type="Pfam" id="PF06813">
    <property type="entry name" value="Nodulin-like"/>
    <property type="match status" value="1"/>
</dbReference>
<accession>A0A383V403</accession>
<feature type="transmembrane region" description="Helical" evidence="6">
    <location>
        <begin position="613"/>
        <end position="631"/>
    </location>
</feature>
<feature type="transmembrane region" description="Helical" evidence="6">
    <location>
        <begin position="150"/>
        <end position="173"/>
    </location>
</feature>
<name>A0A383V403_TETOB</name>
<feature type="transmembrane region" description="Helical" evidence="6">
    <location>
        <begin position="525"/>
        <end position="544"/>
    </location>
</feature>
<proteinExistence type="predicted"/>
<evidence type="ECO:0000256" key="5">
    <source>
        <dbReference type="SAM" id="MobiDB-lite"/>
    </source>
</evidence>
<evidence type="ECO:0000259" key="7">
    <source>
        <dbReference type="Pfam" id="PF06813"/>
    </source>
</evidence>
<dbReference type="STRING" id="3088.A0A383V403"/>
<evidence type="ECO:0000313" key="10">
    <source>
        <dbReference type="Proteomes" id="UP000256970"/>
    </source>
</evidence>
<dbReference type="InterPro" id="IPR056555">
    <property type="entry name" value="NFD4_C"/>
</dbReference>
<feature type="compositionally biased region" description="Gly residues" evidence="5">
    <location>
        <begin position="456"/>
        <end position="467"/>
    </location>
</feature>
<sequence>MANLSSCTEAQYVSKWATFTASAIIQACAGLSYSFSVYAPTIKDTLGLTQTQIATVGSAVNLGGYFAIISGSVYDNLKDHHRLGPRLVLWMGCLCCFCGYTGLYLMASGKAPNNFPQLLVFAIAAGNSGTYFDTTTLVTNVRNFPNERGFVVGVLKSFLGLSSSIYTSIYVAFFEPDAVAFLLMLALAPTLIAALLSAGLNYVPFVEASEAHQQQQQHQHAGGSSGSSSSRWGTTQGRFLSSFLLVGVLALYQMASAVLVGQHELSSDGKAAMVAGMLVLLALAAGLPLRCGSWRAEYEHPYIGTQESRADDGDDGEHSRIAEEPGSPQPVQYREDGRTSPILHHGHGTAHHRAVGSSSSSSTSSSRPGTAVSISQAATAVSAHRKSFSSVARTGVNGSSSSSRLSSSAGRKEPKQLLLQADDPAAEASPLLTPPGAHSPASAPADKLAPGRPVGAPGGGPGAAGGSAGHLAMRSLATSQMLASLDFWLLFVQFTVASGVCLAYLNNLGQLVVSLGGGHDGQVVFVSLFSVANAAGRLLMGYIPEQHLHARGTPRTLFLALTAAVTAAAALAVAYADLGHLYVLSVLLGVAFGAHWSLLPAITSDLFGLKHFAANYTTLQFAPAMGSYLLATEVTGWLYDRAAEAHGDIHQCIGPDCFRTAFLLLAGLAALSSLACCLATSRSRRAYAALAMHLKQVDIAEGGHGTVMQEDP</sequence>
<keyword evidence="4 6" id="KW-0472">Membrane</keyword>
<dbReference type="EMBL" id="FNXT01000003">
    <property type="protein sequence ID" value="SZX59512.1"/>
    <property type="molecule type" value="Genomic_DNA"/>
</dbReference>
<comment type="subcellular location">
    <subcellularLocation>
        <location evidence="1">Membrane</location>
        <topology evidence="1">Multi-pass membrane protein</topology>
    </subcellularLocation>
</comment>
<feature type="transmembrane region" description="Helical" evidence="6">
    <location>
        <begin position="53"/>
        <end position="75"/>
    </location>
</feature>
<keyword evidence="10" id="KW-1185">Reference proteome</keyword>
<dbReference type="Gene3D" id="1.20.1250.20">
    <property type="entry name" value="MFS general substrate transporter like domains"/>
    <property type="match status" value="2"/>
</dbReference>
<organism evidence="9 10">
    <name type="scientific">Tetradesmus obliquus</name>
    <name type="common">Green alga</name>
    <name type="synonym">Acutodesmus obliquus</name>
    <dbReference type="NCBI Taxonomy" id="3088"/>
    <lineage>
        <taxon>Eukaryota</taxon>
        <taxon>Viridiplantae</taxon>
        <taxon>Chlorophyta</taxon>
        <taxon>core chlorophytes</taxon>
        <taxon>Chlorophyceae</taxon>
        <taxon>CS clade</taxon>
        <taxon>Sphaeropleales</taxon>
        <taxon>Scenedesmaceae</taxon>
        <taxon>Tetradesmus</taxon>
    </lineage>
</organism>
<feature type="domain" description="NFD4 C-terminal" evidence="8">
    <location>
        <begin position="479"/>
        <end position="687"/>
    </location>
</feature>
<gene>
    <name evidence="9" type="ORF">BQ4739_LOCUS125</name>
</gene>
<dbReference type="Pfam" id="PF23262">
    <property type="entry name" value="NFD4_C"/>
    <property type="match status" value="1"/>
</dbReference>
<keyword evidence="2 6" id="KW-0812">Transmembrane</keyword>
<evidence type="ECO:0000256" key="4">
    <source>
        <dbReference type="ARBA" id="ARBA00023136"/>
    </source>
</evidence>
<evidence type="ECO:0000256" key="1">
    <source>
        <dbReference type="ARBA" id="ARBA00004141"/>
    </source>
</evidence>
<feature type="compositionally biased region" description="Polar residues" evidence="5">
    <location>
        <begin position="388"/>
        <end position="398"/>
    </location>
</feature>
<feature type="transmembrane region" description="Helical" evidence="6">
    <location>
        <begin position="556"/>
        <end position="575"/>
    </location>
</feature>
<feature type="compositionally biased region" description="Low complexity" evidence="5">
    <location>
        <begin position="434"/>
        <end position="455"/>
    </location>
</feature>
<feature type="compositionally biased region" description="Low complexity" evidence="5">
    <location>
        <begin position="357"/>
        <end position="366"/>
    </location>
</feature>
<dbReference type="PANTHER" id="PTHR21576">
    <property type="entry name" value="UNCHARACTERIZED NODULIN-LIKE PROTEIN"/>
    <property type="match status" value="1"/>
</dbReference>
<feature type="compositionally biased region" description="Basic and acidic residues" evidence="5">
    <location>
        <begin position="308"/>
        <end position="323"/>
    </location>
</feature>
<feature type="transmembrane region" description="Helical" evidence="6">
    <location>
        <begin position="239"/>
        <end position="259"/>
    </location>
</feature>
<feature type="transmembrane region" description="Helical" evidence="6">
    <location>
        <begin position="87"/>
        <end position="106"/>
    </location>
</feature>
<feature type="transmembrane region" description="Helical" evidence="6">
    <location>
        <begin position="271"/>
        <end position="289"/>
    </location>
</feature>
<evidence type="ECO:0000259" key="8">
    <source>
        <dbReference type="Pfam" id="PF23262"/>
    </source>
</evidence>
<protein>
    <submittedName>
        <fullName evidence="9">Uncharacterized protein</fullName>
    </submittedName>
</protein>
<dbReference type="InterPro" id="IPR036259">
    <property type="entry name" value="MFS_trans_sf"/>
</dbReference>
<feature type="domain" description="Nodulin-like" evidence="7">
    <location>
        <begin position="15"/>
        <end position="283"/>
    </location>
</feature>
<evidence type="ECO:0000256" key="3">
    <source>
        <dbReference type="ARBA" id="ARBA00022989"/>
    </source>
</evidence>
<reference evidence="9 10" key="1">
    <citation type="submission" date="2016-10" db="EMBL/GenBank/DDBJ databases">
        <authorList>
            <person name="Cai Z."/>
        </authorList>
    </citation>
    <scope>NUCLEOTIDE SEQUENCE [LARGE SCALE GENOMIC DNA]</scope>
</reference>
<keyword evidence="3 6" id="KW-1133">Transmembrane helix</keyword>
<dbReference type="InterPro" id="IPR010658">
    <property type="entry name" value="Nodulin-like"/>
</dbReference>
<evidence type="ECO:0000313" key="9">
    <source>
        <dbReference type="EMBL" id="SZX59512.1"/>
    </source>
</evidence>
<dbReference type="AlphaFoldDB" id="A0A383V403"/>
<feature type="transmembrane region" description="Helical" evidence="6">
    <location>
        <begin position="12"/>
        <end position="33"/>
    </location>
</feature>
<feature type="compositionally biased region" description="Basic residues" evidence="5">
    <location>
        <begin position="344"/>
        <end position="354"/>
    </location>
</feature>
<evidence type="ECO:0000256" key="2">
    <source>
        <dbReference type="ARBA" id="ARBA00022692"/>
    </source>
</evidence>
<evidence type="ECO:0000256" key="6">
    <source>
        <dbReference type="SAM" id="Phobius"/>
    </source>
</evidence>
<feature type="transmembrane region" description="Helical" evidence="6">
    <location>
        <begin position="118"/>
        <end position="138"/>
    </location>
</feature>
<feature type="transmembrane region" description="Helical" evidence="6">
    <location>
        <begin position="482"/>
        <end position="505"/>
    </location>
</feature>
<dbReference type="GO" id="GO:0016020">
    <property type="term" value="C:membrane"/>
    <property type="evidence" value="ECO:0007669"/>
    <property type="project" value="UniProtKB-SubCell"/>
</dbReference>
<feature type="transmembrane region" description="Helical" evidence="6">
    <location>
        <begin position="179"/>
        <end position="203"/>
    </location>
</feature>
<feature type="region of interest" description="Disordered" evidence="5">
    <location>
        <begin position="305"/>
        <end position="371"/>
    </location>
</feature>
<feature type="compositionally biased region" description="Low complexity" evidence="5">
    <location>
        <begin position="399"/>
        <end position="408"/>
    </location>
</feature>
<dbReference type="Proteomes" id="UP000256970">
    <property type="component" value="Unassembled WGS sequence"/>
</dbReference>
<feature type="region of interest" description="Disordered" evidence="5">
    <location>
        <begin position="383"/>
        <end position="414"/>
    </location>
</feature>
<feature type="region of interest" description="Disordered" evidence="5">
    <location>
        <begin position="427"/>
        <end position="467"/>
    </location>
</feature>